<organism evidence="2 3">
    <name type="scientific">Vespula pensylvanica</name>
    <name type="common">Western yellow jacket</name>
    <name type="synonym">Wasp</name>
    <dbReference type="NCBI Taxonomy" id="30213"/>
    <lineage>
        <taxon>Eukaryota</taxon>
        <taxon>Metazoa</taxon>
        <taxon>Ecdysozoa</taxon>
        <taxon>Arthropoda</taxon>
        <taxon>Hexapoda</taxon>
        <taxon>Insecta</taxon>
        <taxon>Pterygota</taxon>
        <taxon>Neoptera</taxon>
        <taxon>Endopterygota</taxon>
        <taxon>Hymenoptera</taxon>
        <taxon>Apocrita</taxon>
        <taxon>Aculeata</taxon>
        <taxon>Vespoidea</taxon>
        <taxon>Vespidae</taxon>
        <taxon>Vespinae</taxon>
        <taxon>Vespula</taxon>
    </lineage>
</organism>
<sequence length="131" mass="14599">MEGIKGQYTTTASARSRPKSKIKGTRNGWHIKRIASLAIESEGPRDGLSRRTSGTSIETTADAGNRPLTTARFTDNNTSAEITKWPGLLAFCRCNRFHRNINRPAVREMTNVRFTIGCLGLSALQIYGEWR</sequence>
<proteinExistence type="predicted"/>
<evidence type="ECO:0000313" key="2">
    <source>
        <dbReference type="EMBL" id="KAF7425556.1"/>
    </source>
</evidence>
<dbReference type="AlphaFoldDB" id="A0A834P276"/>
<protein>
    <submittedName>
        <fullName evidence="2">Uncharacterized protein</fullName>
    </submittedName>
</protein>
<feature type="compositionally biased region" description="Polar residues" evidence="1">
    <location>
        <begin position="50"/>
        <end position="59"/>
    </location>
</feature>
<dbReference type="Proteomes" id="UP000600918">
    <property type="component" value="Unassembled WGS sequence"/>
</dbReference>
<evidence type="ECO:0000313" key="3">
    <source>
        <dbReference type="Proteomes" id="UP000600918"/>
    </source>
</evidence>
<accession>A0A834P276</accession>
<keyword evidence="3" id="KW-1185">Reference proteome</keyword>
<comment type="caution">
    <text evidence="2">The sequence shown here is derived from an EMBL/GenBank/DDBJ whole genome shotgun (WGS) entry which is preliminary data.</text>
</comment>
<dbReference type="EMBL" id="JACSDY010000006">
    <property type="protein sequence ID" value="KAF7425556.1"/>
    <property type="molecule type" value="Genomic_DNA"/>
</dbReference>
<name>A0A834P276_VESPE</name>
<gene>
    <name evidence="2" type="ORF">H0235_007994</name>
</gene>
<evidence type="ECO:0000256" key="1">
    <source>
        <dbReference type="SAM" id="MobiDB-lite"/>
    </source>
</evidence>
<feature type="region of interest" description="Disordered" evidence="1">
    <location>
        <begin position="42"/>
        <end position="72"/>
    </location>
</feature>
<feature type="compositionally biased region" description="Basic residues" evidence="1">
    <location>
        <begin position="16"/>
        <end position="27"/>
    </location>
</feature>
<feature type="region of interest" description="Disordered" evidence="1">
    <location>
        <begin position="1"/>
        <end position="27"/>
    </location>
</feature>
<reference evidence="2" key="1">
    <citation type="journal article" date="2020" name="G3 (Bethesda)">
        <title>High-Quality Assemblies for Three Invasive Social Wasps from the &lt;i&gt;Vespula&lt;/i&gt; Genus.</title>
        <authorList>
            <person name="Harrop T.W.R."/>
            <person name="Guhlin J."/>
            <person name="McLaughlin G.M."/>
            <person name="Permina E."/>
            <person name="Stockwell P."/>
            <person name="Gilligan J."/>
            <person name="Le Lec M.F."/>
            <person name="Gruber M.A.M."/>
            <person name="Quinn O."/>
            <person name="Lovegrove M."/>
            <person name="Duncan E.J."/>
            <person name="Remnant E.J."/>
            <person name="Van Eeckhoven J."/>
            <person name="Graham B."/>
            <person name="Knapp R.A."/>
            <person name="Langford K.W."/>
            <person name="Kronenberg Z."/>
            <person name="Press M.O."/>
            <person name="Eacker S.M."/>
            <person name="Wilson-Rankin E.E."/>
            <person name="Purcell J."/>
            <person name="Lester P.J."/>
            <person name="Dearden P.K."/>
        </authorList>
    </citation>
    <scope>NUCLEOTIDE SEQUENCE</scope>
    <source>
        <strain evidence="2">Volc-1</strain>
    </source>
</reference>